<dbReference type="EMBL" id="JAAGWE010000013">
    <property type="protein sequence ID" value="NEM06094.1"/>
    <property type="molecule type" value="Genomic_DNA"/>
</dbReference>
<accession>A0A6P0GFR2</accession>
<reference evidence="1 2" key="1">
    <citation type="submission" date="2019-12" db="EMBL/GenBank/DDBJ databases">
        <title>WGS of CPCC 203550 I12A-02606.</title>
        <authorList>
            <person name="Jiang Z."/>
        </authorList>
    </citation>
    <scope>NUCLEOTIDE SEQUENCE [LARGE SCALE GENOMIC DNA]</scope>
    <source>
        <strain evidence="1 2">I12A-02606</strain>
    </source>
</reference>
<name>A0A6P0GFR2_9ACTN</name>
<comment type="caution">
    <text evidence="1">The sequence shown here is derived from an EMBL/GenBank/DDBJ whole genome shotgun (WGS) entry which is preliminary data.</text>
</comment>
<evidence type="ECO:0000313" key="2">
    <source>
        <dbReference type="Proteomes" id="UP000471126"/>
    </source>
</evidence>
<protein>
    <submittedName>
        <fullName evidence="1">Uncharacterized protein</fullName>
    </submittedName>
</protein>
<gene>
    <name evidence="1" type="ORF">GCU54_08690</name>
</gene>
<sequence length="54" mass="5390">MTHDAMVAGGVPQGAVARGLAVIRVRIGLARTVLLDGPPSRAAGAGDLRLAGAW</sequence>
<dbReference type="AlphaFoldDB" id="A0A6P0GFR2"/>
<dbReference type="Proteomes" id="UP000471126">
    <property type="component" value="Unassembled WGS sequence"/>
</dbReference>
<evidence type="ECO:0000313" key="1">
    <source>
        <dbReference type="EMBL" id="NEM06094.1"/>
    </source>
</evidence>
<organism evidence="1 2">
    <name type="scientific">Geodermatophilus normandii</name>
    <dbReference type="NCBI Taxonomy" id="1137989"/>
    <lineage>
        <taxon>Bacteria</taxon>
        <taxon>Bacillati</taxon>
        <taxon>Actinomycetota</taxon>
        <taxon>Actinomycetes</taxon>
        <taxon>Geodermatophilales</taxon>
        <taxon>Geodermatophilaceae</taxon>
        <taxon>Geodermatophilus</taxon>
    </lineage>
</organism>
<proteinExistence type="predicted"/>
<dbReference type="RefSeq" id="WP_163476264.1">
    <property type="nucleotide sequence ID" value="NZ_JAAGWE010000013.1"/>
</dbReference>